<reference evidence="1" key="2">
    <citation type="submission" date="2011-02" db="EMBL/GenBank/DDBJ databases">
        <authorList>
            <person name="MacLean D."/>
        </authorList>
    </citation>
    <scope>NUCLEOTIDE SEQUENCE</scope>
</reference>
<evidence type="ECO:0000313" key="1">
    <source>
        <dbReference type="EMBL" id="CCA21247.1"/>
    </source>
</evidence>
<dbReference type="EMBL" id="FR824161">
    <property type="protein sequence ID" value="CCA21247.1"/>
    <property type="molecule type" value="Genomic_DNA"/>
</dbReference>
<proteinExistence type="predicted"/>
<reference evidence="1" key="1">
    <citation type="journal article" date="2011" name="PLoS Biol.">
        <title>Gene gain and loss during evolution of obligate parasitism in the white rust pathogen of Arabidopsis thaliana.</title>
        <authorList>
            <person name="Kemen E."/>
            <person name="Gardiner A."/>
            <person name="Schultz-Larsen T."/>
            <person name="Kemen A.C."/>
            <person name="Balmuth A.L."/>
            <person name="Robert-Seilaniantz A."/>
            <person name="Bailey K."/>
            <person name="Holub E."/>
            <person name="Studholme D.J."/>
            <person name="Maclean D."/>
            <person name="Jones J.D."/>
        </authorList>
    </citation>
    <scope>NUCLEOTIDE SEQUENCE</scope>
</reference>
<sequence length="147" mass="16560">MYFTGFKRLSAKRPMLSARGKKLKVVVGRSFSRLHRNYDIEFELGNEVTKFPSKLFDQVPRIASKRGIKLELKDGRYHGECGEIKGVLGAEDGLDLNIIGDGRRILRLTINDFAVANVANVKDCILFLERSKVPKIDGIVRLGSRLL</sequence>
<name>F0WJ01_9STRA</name>
<protein>
    <submittedName>
        <fullName evidence="1">AlNc14C116G6537 protein</fullName>
    </submittedName>
</protein>
<organism evidence="1">
    <name type="scientific">Albugo laibachii Nc14</name>
    <dbReference type="NCBI Taxonomy" id="890382"/>
    <lineage>
        <taxon>Eukaryota</taxon>
        <taxon>Sar</taxon>
        <taxon>Stramenopiles</taxon>
        <taxon>Oomycota</taxon>
        <taxon>Peronosporomycetes</taxon>
        <taxon>Albuginales</taxon>
        <taxon>Albuginaceae</taxon>
        <taxon>Albugo</taxon>
    </lineage>
</organism>
<gene>
    <name evidence="1" type="primary">AlNc14C116G6537</name>
    <name evidence="1" type="ORF">ALNC14_073900</name>
</gene>
<dbReference type="HOGENOM" id="CLU_1771488_0_0_1"/>
<dbReference type="AlphaFoldDB" id="F0WJ01"/>
<accession>F0WJ01</accession>